<keyword evidence="3" id="KW-1185">Reference proteome</keyword>
<dbReference type="OrthoDB" id="1432379at2759"/>
<dbReference type="InterPro" id="IPR005162">
    <property type="entry name" value="Retrotrans_gag_dom"/>
</dbReference>
<gene>
    <name evidence="4" type="primary">LOC101488869</name>
</gene>
<organism evidence="3 4">
    <name type="scientific">Cicer arietinum</name>
    <name type="common">Chickpea</name>
    <name type="synonym">Garbanzo</name>
    <dbReference type="NCBI Taxonomy" id="3827"/>
    <lineage>
        <taxon>Eukaryota</taxon>
        <taxon>Viridiplantae</taxon>
        <taxon>Streptophyta</taxon>
        <taxon>Embryophyta</taxon>
        <taxon>Tracheophyta</taxon>
        <taxon>Spermatophyta</taxon>
        <taxon>Magnoliopsida</taxon>
        <taxon>eudicotyledons</taxon>
        <taxon>Gunneridae</taxon>
        <taxon>Pentapetalae</taxon>
        <taxon>rosids</taxon>
        <taxon>fabids</taxon>
        <taxon>Fabales</taxon>
        <taxon>Fabaceae</taxon>
        <taxon>Papilionoideae</taxon>
        <taxon>50 kb inversion clade</taxon>
        <taxon>NPAAA clade</taxon>
        <taxon>Hologalegina</taxon>
        <taxon>IRL clade</taxon>
        <taxon>Cicereae</taxon>
        <taxon>Cicer</taxon>
    </lineage>
</organism>
<dbReference type="Proteomes" id="UP000087171">
    <property type="component" value="Chromosome Ca4"/>
</dbReference>
<dbReference type="PaxDb" id="3827-XP_004497962.1"/>
<proteinExistence type="predicted"/>
<feature type="region of interest" description="Disordered" evidence="1">
    <location>
        <begin position="128"/>
        <end position="156"/>
    </location>
</feature>
<feature type="domain" description="Retrotransposon gag" evidence="2">
    <location>
        <begin position="44"/>
        <end position="127"/>
    </location>
</feature>
<reference evidence="3" key="1">
    <citation type="journal article" date="2013" name="Nat. Biotechnol.">
        <title>Draft genome sequence of chickpea (Cicer arietinum) provides a resource for trait improvement.</title>
        <authorList>
            <person name="Varshney R.K."/>
            <person name="Song C."/>
            <person name="Saxena R.K."/>
            <person name="Azam S."/>
            <person name="Yu S."/>
            <person name="Sharpe A.G."/>
            <person name="Cannon S."/>
            <person name="Baek J."/>
            <person name="Rosen B.D."/>
            <person name="Tar'an B."/>
            <person name="Millan T."/>
            <person name="Zhang X."/>
            <person name="Ramsay L.D."/>
            <person name="Iwata A."/>
            <person name="Wang Y."/>
            <person name="Nelson W."/>
            <person name="Farmer A.D."/>
            <person name="Gaur P.M."/>
            <person name="Soderlund C."/>
            <person name="Penmetsa R.V."/>
            <person name="Xu C."/>
            <person name="Bharti A.K."/>
            <person name="He W."/>
            <person name="Winter P."/>
            <person name="Zhao S."/>
            <person name="Hane J.K."/>
            <person name="Carrasquilla-Garcia N."/>
            <person name="Condie J.A."/>
            <person name="Upadhyaya H.D."/>
            <person name="Luo M.C."/>
            <person name="Thudi M."/>
            <person name="Gowda C.L."/>
            <person name="Singh N.P."/>
            <person name="Lichtenzveig J."/>
            <person name="Gali K.K."/>
            <person name="Rubio J."/>
            <person name="Nadarajan N."/>
            <person name="Dolezel J."/>
            <person name="Bansal K.C."/>
            <person name="Xu X."/>
            <person name="Edwards D."/>
            <person name="Zhang G."/>
            <person name="Kahl G."/>
            <person name="Gil J."/>
            <person name="Singh K.B."/>
            <person name="Datta S.K."/>
            <person name="Jackson S.A."/>
            <person name="Wang J."/>
            <person name="Cook D.R."/>
        </authorList>
    </citation>
    <scope>NUCLEOTIDE SEQUENCE [LARGE SCALE GENOMIC DNA]</scope>
    <source>
        <strain evidence="3">cv. CDC Frontier</strain>
    </source>
</reference>
<evidence type="ECO:0000313" key="3">
    <source>
        <dbReference type="Proteomes" id="UP000087171"/>
    </source>
</evidence>
<dbReference type="PANTHER" id="PTHR15503:SF22">
    <property type="entry name" value="TRANSPOSON TY3-I GAG POLYPROTEIN"/>
    <property type="match status" value="1"/>
</dbReference>
<dbReference type="InterPro" id="IPR032567">
    <property type="entry name" value="RTL1-rel"/>
</dbReference>
<evidence type="ECO:0000313" key="4">
    <source>
        <dbReference type="RefSeq" id="XP_004497962.1"/>
    </source>
</evidence>
<dbReference type="PANTHER" id="PTHR15503">
    <property type="entry name" value="LDOC1 RELATED"/>
    <property type="match status" value="1"/>
</dbReference>
<dbReference type="Pfam" id="PF08284">
    <property type="entry name" value="RVP_2"/>
    <property type="match status" value="1"/>
</dbReference>
<evidence type="ECO:0000256" key="1">
    <source>
        <dbReference type="SAM" id="MobiDB-lite"/>
    </source>
</evidence>
<name>A0A1S2Y1P2_CICAR</name>
<accession>A0A1S2Y1P2</accession>
<evidence type="ECO:0000259" key="2">
    <source>
        <dbReference type="Pfam" id="PF03732"/>
    </source>
</evidence>
<dbReference type="Pfam" id="PF03732">
    <property type="entry name" value="Retrotrans_gag"/>
    <property type="match status" value="1"/>
</dbReference>
<protein>
    <submittedName>
        <fullName evidence="4">Uncharacterized protein LOC101488869</fullName>
    </submittedName>
</protein>
<dbReference type="RefSeq" id="XP_004497962.1">
    <property type="nucleotide sequence ID" value="XM_004497905.1"/>
</dbReference>
<sequence>MNNIVASVAAQTAAKTLWDLEKRERQIRAAESRALEDFRVKVKYATYLLLGGVEYWWRSTRFLMGPAHEEVNWESFKRKFLDKYFLMSTRTKLGDDFLKLRQGSMTMGEYAAKFESLSREVEDMKNKRANRGGNFNSGGPIRVNQQDNKGKQVAKSYDRRQNYNKEQNHPGNQDFGRQVGQKPGHFAKNCKALKVEPIVNVTRTTFPTARGRVYCMGAEAGNPSSNLIQRDYEITGNSLTALSDSGATHSFIAMNCVNRWKLFVWLFLRMLRL</sequence>
<reference evidence="4" key="2">
    <citation type="submission" date="2025-08" db="UniProtKB">
        <authorList>
            <consortium name="RefSeq"/>
        </authorList>
    </citation>
    <scope>IDENTIFICATION</scope>
    <source>
        <tissue evidence="4">Etiolated seedlings</tissue>
    </source>
</reference>
<dbReference type="AlphaFoldDB" id="A0A1S2Y1P2"/>